<protein>
    <recommendedName>
        <fullName evidence="11">Cytochrome c oxidase subunit 7A1, mitochondrial</fullName>
    </recommendedName>
    <alternativeName>
        <fullName evidence="12">Cytochrome c oxidase subunit VIIa-heart</fullName>
    </alternativeName>
</protein>
<dbReference type="PANTHER" id="PTHR10510:SF5">
    <property type="entry name" value="CYTOCHROME C OXIDASE SUBUNIT 7A1, MITOCHONDRIAL"/>
    <property type="match status" value="1"/>
</dbReference>
<evidence type="ECO:0000256" key="1">
    <source>
        <dbReference type="ARBA" id="ARBA00004434"/>
    </source>
</evidence>
<dbReference type="GeneTree" id="ENSGT00940000162305"/>
<dbReference type="STRING" id="60711.ENSCSAP00000000593"/>
<dbReference type="Pfam" id="PF02238">
    <property type="entry name" value="COX7a"/>
    <property type="match status" value="1"/>
</dbReference>
<dbReference type="Ensembl" id="ENSCSAT00000002266.1">
    <property type="protein sequence ID" value="ENSCSAP00000000593.1"/>
    <property type="gene ID" value="ENSCSAG00000004241.1"/>
</dbReference>
<evidence type="ECO:0000256" key="10">
    <source>
        <dbReference type="ARBA" id="ARBA00023136"/>
    </source>
</evidence>
<evidence type="ECO:0000313" key="15">
    <source>
        <dbReference type="Ensembl" id="ENSCSAP00000000593.1"/>
    </source>
</evidence>
<dbReference type="PANTHER" id="PTHR10510">
    <property type="entry name" value="CYTOCHROME C OXIDASE POLYPEPTIDE 7A"/>
    <property type="match status" value="1"/>
</dbReference>
<dbReference type="OMA" id="VYCLGWA"/>
<dbReference type="Bgee" id="ENSCSAG00000004241">
    <property type="expression patterns" value="Expressed in liver and 7 other cell types or tissues"/>
</dbReference>
<evidence type="ECO:0000256" key="9">
    <source>
        <dbReference type="ARBA" id="ARBA00023128"/>
    </source>
</evidence>
<dbReference type="InterPro" id="IPR036539">
    <property type="entry name" value="Cyt_c_oxidase_su7a_sf"/>
</dbReference>
<evidence type="ECO:0000313" key="16">
    <source>
        <dbReference type="Proteomes" id="UP000029965"/>
    </source>
</evidence>
<keyword evidence="8" id="KW-0560">Oxidoreductase</keyword>
<evidence type="ECO:0000256" key="14">
    <source>
        <dbReference type="SAM" id="Phobius"/>
    </source>
</evidence>
<accession>A0A0D9QW54</accession>
<dbReference type="FunFam" id="4.10.91.10:FF:000001">
    <property type="entry name" value="Cytochrome c oxidase subunit 7A1, mitochondrial"/>
    <property type="match status" value="1"/>
</dbReference>
<dbReference type="GO" id="GO:0045277">
    <property type="term" value="C:respiratory chain complex IV"/>
    <property type="evidence" value="ECO:0007669"/>
    <property type="project" value="Ensembl"/>
</dbReference>
<keyword evidence="7 14" id="KW-1133">Transmembrane helix</keyword>
<evidence type="ECO:0000256" key="13">
    <source>
        <dbReference type="ARBA" id="ARBA00049614"/>
    </source>
</evidence>
<dbReference type="eggNOG" id="ENOG502SBK9">
    <property type="taxonomic scope" value="Eukaryota"/>
</dbReference>
<dbReference type="Proteomes" id="UP000029965">
    <property type="component" value="Chromosome 6"/>
</dbReference>
<dbReference type="GO" id="GO:0016491">
    <property type="term" value="F:oxidoreductase activity"/>
    <property type="evidence" value="ECO:0007669"/>
    <property type="project" value="UniProtKB-KW"/>
</dbReference>
<name>A0A0D9QW54_CHLSB</name>
<comment type="subcellular location">
    <subcellularLocation>
        <location evidence="1">Mitochondrion inner membrane</location>
        <topology evidence="1">Single-pass membrane protein</topology>
    </subcellularLocation>
</comment>
<dbReference type="InterPro" id="IPR039297">
    <property type="entry name" value="COX7a"/>
</dbReference>
<evidence type="ECO:0000256" key="2">
    <source>
        <dbReference type="ARBA" id="ARBA00004673"/>
    </source>
</evidence>
<dbReference type="EMBL" id="AQIB01134480">
    <property type="status" value="NOT_ANNOTATED_CDS"/>
    <property type="molecule type" value="Genomic_DNA"/>
</dbReference>
<comment type="similarity">
    <text evidence="3">Belongs to the cytochrome c oxidase VIIa family.</text>
</comment>
<keyword evidence="5" id="KW-0999">Mitochondrion inner membrane</keyword>
<dbReference type="Gene3D" id="4.10.91.10">
    <property type="entry name" value="Cytochrome c oxidase, subunit VIIa"/>
    <property type="match status" value="1"/>
</dbReference>
<keyword evidence="6" id="KW-0809">Transit peptide</keyword>
<reference evidence="15" key="2">
    <citation type="submission" date="2025-08" db="UniProtKB">
        <authorList>
            <consortium name="Ensembl"/>
        </authorList>
    </citation>
    <scope>IDENTIFICATION</scope>
</reference>
<dbReference type="GO" id="GO:0005743">
    <property type="term" value="C:mitochondrial inner membrane"/>
    <property type="evidence" value="ECO:0007669"/>
    <property type="project" value="UniProtKB-SubCell"/>
</dbReference>
<comment type="pathway">
    <text evidence="2">Energy metabolism; oxidative phosphorylation.</text>
</comment>
<organism evidence="15 16">
    <name type="scientific">Chlorocebus sabaeus</name>
    <name type="common">Green monkey</name>
    <name type="synonym">Simia sabaea</name>
    <dbReference type="NCBI Taxonomy" id="60711"/>
    <lineage>
        <taxon>Eukaryota</taxon>
        <taxon>Metazoa</taxon>
        <taxon>Chordata</taxon>
        <taxon>Craniata</taxon>
        <taxon>Vertebrata</taxon>
        <taxon>Euteleostomi</taxon>
        <taxon>Mammalia</taxon>
        <taxon>Eutheria</taxon>
        <taxon>Euarchontoglires</taxon>
        <taxon>Primates</taxon>
        <taxon>Haplorrhini</taxon>
        <taxon>Catarrhini</taxon>
        <taxon>Cercopithecidae</taxon>
        <taxon>Cercopithecinae</taxon>
        <taxon>Chlorocebus</taxon>
    </lineage>
</organism>
<dbReference type="SUPFAM" id="SSF81419">
    <property type="entry name" value="Mitochondrial cytochrome c oxidase subunit VIIa"/>
    <property type="match status" value="1"/>
</dbReference>
<dbReference type="GO" id="GO:0006123">
    <property type="term" value="P:mitochondrial electron transport, cytochrome c to oxygen"/>
    <property type="evidence" value="ECO:0007669"/>
    <property type="project" value="InterPro"/>
</dbReference>
<keyword evidence="4 14" id="KW-0812">Transmembrane</keyword>
<dbReference type="AlphaFoldDB" id="A0A0D9QW54"/>
<keyword evidence="16" id="KW-1185">Reference proteome</keyword>
<evidence type="ECO:0000256" key="7">
    <source>
        <dbReference type="ARBA" id="ARBA00022989"/>
    </source>
</evidence>
<evidence type="ECO:0000256" key="3">
    <source>
        <dbReference type="ARBA" id="ARBA00009331"/>
    </source>
</evidence>
<keyword evidence="10 14" id="KW-0472">Membrane</keyword>
<evidence type="ECO:0000256" key="11">
    <source>
        <dbReference type="ARBA" id="ARBA00040382"/>
    </source>
</evidence>
<dbReference type="GO" id="GO:0002082">
    <property type="term" value="P:regulation of oxidative phosphorylation"/>
    <property type="evidence" value="ECO:0007669"/>
    <property type="project" value="TreeGrafter"/>
</dbReference>
<evidence type="ECO:0000256" key="5">
    <source>
        <dbReference type="ARBA" id="ARBA00022792"/>
    </source>
</evidence>
<gene>
    <name evidence="15" type="primary">COX7A1</name>
</gene>
<proteinExistence type="inferred from homology"/>
<evidence type="ECO:0000256" key="8">
    <source>
        <dbReference type="ARBA" id="ARBA00023002"/>
    </source>
</evidence>
<dbReference type="InterPro" id="IPR003177">
    <property type="entry name" value="Cytc_oxidase_su7a_met"/>
</dbReference>
<evidence type="ECO:0000256" key="6">
    <source>
        <dbReference type="ARBA" id="ARBA00022946"/>
    </source>
</evidence>
<reference evidence="15" key="3">
    <citation type="submission" date="2025-09" db="UniProtKB">
        <authorList>
            <consortium name="Ensembl"/>
        </authorList>
    </citation>
    <scope>IDENTIFICATION</scope>
</reference>
<dbReference type="GO" id="GO:0097250">
    <property type="term" value="P:mitochondrial respirasome assembly"/>
    <property type="evidence" value="ECO:0007669"/>
    <property type="project" value="TreeGrafter"/>
</dbReference>
<reference evidence="15 16" key="1">
    <citation type="submission" date="2014-03" db="EMBL/GenBank/DDBJ databases">
        <authorList>
            <person name="Warren W."/>
            <person name="Wilson R.K."/>
        </authorList>
    </citation>
    <scope>NUCLEOTIDE SEQUENCE</scope>
</reference>
<dbReference type="CDD" id="cd00928">
    <property type="entry name" value="Cyt_c_Oxidase_VIIa"/>
    <property type="match status" value="1"/>
</dbReference>
<evidence type="ECO:0000256" key="12">
    <source>
        <dbReference type="ARBA" id="ARBA00041986"/>
    </source>
</evidence>
<evidence type="ECO:0000256" key="4">
    <source>
        <dbReference type="ARBA" id="ARBA00022692"/>
    </source>
</evidence>
<sequence>MQALRVSRALIRSFSSTARNRFRNRVPEKQKLFQEDNDIPLYLKGGFVDNILYRVTMALCLGGSAYSVYCLGWASFPRN</sequence>
<comment type="function">
    <text evidence="13">Component of the mitochondrial respiratory complex IV (CIV, also named cytochrome c oxidase complex), the last enzyme in the mitochondrial electron transport chain which drives oxidative phosphorylation. The CIV complex is the component of the respiratory chain that catalyzes the reduction of oxygen to water. Acts as an assembly factor that specifically drives the homodimerization of CIV complexes, mediating the formation of mitochondrial respiratory supercomplexes (respirasomes) containing two CIV: supercomplxes with two molecules of CIV show improved activity. Despite being highly expressed in brown adipose tissue, not required for thermogenesis.</text>
</comment>
<dbReference type="GO" id="GO:0004129">
    <property type="term" value="F:cytochrome-c oxidase activity"/>
    <property type="evidence" value="ECO:0007669"/>
    <property type="project" value="Ensembl"/>
</dbReference>
<feature type="transmembrane region" description="Helical" evidence="14">
    <location>
        <begin position="51"/>
        <end position="76"/>
    </location>
</feature>
<keyword evidence="9" id="KW-0496">Mitochondrion</keyword>